<evidence type="ECO:0000256" key="3">
    <source>
        <dbReference type="ARBA" id="ARBA00022459"/>
    </source>
</evidence>
<accession>A0AA40A2Q0</accession>
<evidence type="ECO:0000256" key="8">
    <source>
        <dbReference type="ARBA" id="ARBA00023136"/>
    </source>
</evidence>
<keyword evidence="10 11" id="KW-0539">Nucleus</keyword>
<keyword evidence="3 11" id="KW-0415">Karyogamy</keyword>
<evidence type="ECO:0000256" key="7">
    <source>
        <dbReference type="ARBA" id="ARBA00022989"/>
    </source>
</evidence>
<proteinExistence type="inferred from homology"/>
<evidence type="ECO:0000256" key="5">
    <source>
        <dbReference type="ARBA" id="ARBA00022729"/>
    </source>
</evidence>
<evidence type="ECO:0000256" key="13">
    <source>
        <dbReference type="SAM" id="SignalP"/>
    </source>
</evidence>
<evidence type="ECO:0000256" key="10">
    <source>
        <dbReference type="ARBA" id="ARBA00023242"/>
    </source>
</evidence>
<keyword evidence="5 11" id="KW-0732">Signal</keyword>
<dbReference type="GO" id="GO:0000742">
    <property type="term" value="P:karyogamy involved in conjugation with cellular fusion"/>
    <property type="evidence" value="ECO:0007669"/>
    <property type="project" value="UniProtKB-UniRule"/>
</dbReference>
<evidence type="ECO:0000313" key="15">
    <source>
        <dbReference type="Proteomes" id="UP001172102"/>
    </source>
</evidence>
<feature type="signal peptide" evidence="13">
    <location>
        <begin position="1"/>
        <end position="23"/>
    </location>
</feature>
<evidence type="ECO:0000256" key="12">
    <source>
        <dbReference type="SAM" id="Coils"/>
    </source>
</evidence>
<comment type="similarity">
    <text evidence="2 11">Belongs to the KAR5 family.</text>
</comment>
<comment type="caution">
    <text evidence="14">The sequence shown here is derived from an EMBL/GenBank/DDBJ whole genome shotgun (WGS) entry which is preliminary data.</text>
</comment>
<dbReference type="InterPro" id="IPR007292">
    <property type="entry name" value="Nuclear_fusion_Kar5"/>
</dbReference>
<evidence type="ECO:0000256" key="11">
    <source>
        <dbReference type="RuleBase" id="RU368082"/>
    </source>
</evidence>
<dbReference type="PANTHER" id="PTHR28012:SF1">
    <property type="entry name" value="NUCLEAR FUSION PROTEIN KAR5"/>
    <property type="match status" value="1"/>
</dbReference>
<dbReference type="GO" id="GO:0005789">
    <property type="term" value="C:endoplasmic reticulum membrane"/>
    <property type="evidence" value="ECO:0007669"/>
    <property type="project" value="UniProtKB-SubCell"/>
</dbReference>
<evidence type="ECO:0000256" key="1">
    <source>
        <dbReference type="ARBA" id="ARBA00003389"/>
    </source>
</evidence>
<evidence type="ECO:0000313" key="14">
    <source>
        <dbReference type="EMBL" id="KAK0708205.1"/>
    </source>
</evidence>
<dbReference type="GO" id="GO:0031965">
    <property type="term" value="C:nuclear membrane"/>
    <property type="evidence" value="ECO:0007669"/>
    <property type="project" value="UniProtKB-SubCell"/>
</dbReference>
<keyword evidence="6 11" id="KW-0256">Endoplasmic reticulum</keyword>
<comment type="function">
    <text evidence="1 11">Required for nuclear membrane fusion during karyogamy.</text>
</comment>
<protein>
    <recommendedName>
        <fullName evidence="16">Nuclear fusion protein KAR5</fullName>
    </recommendedName>
</protein>
<dbReference type="GO" id="GO:0048288">
    <property type="term" value="P:nuclear membrane fusion involved in karyogamy"/>
    <property type="evidence" value="ECO:0007669"/>
    <property type="project" value="UniProtKB-UniRule"/>
</dbReference>
<keyword evidence="7" id="KW-1133">Transmembrane helix</keyword>
<evidence type="ECO:0000256" key="6">
    <source>
        <dbReference type="ARBA" id="ARBA00022824"/>
    </source>
</evidence>
<reference evidence="14" key="1">
    <citation type="submission" date="2023-06" db="EMBL/GenBank/DDBJ databases">
        <title>Genome-scale phylogeny and comparative genomics of the fungal order Sordariales.</title>
        <authorList>
            <consortium name="Lawrence Berkeley National Laboratory"/>
            <person name="Hensen N."/>
            <person name="Bonometti L."/>
            <person name="Westerberg I."/>
            <person name="Brannstrom I.O."/>
            <person name="Guillou S."/>
            <person name="Cros-Aarteil S."/>
            <person name="Calhoun S."/>
            <person name="Haridas S."/>
            <person name="Kuo A."/>
            <person name="Mondo S."/>
            <person name="Pangilinan J."/>
            <person name="Riley R."/>
            <person name="Labutti K."/>
            <person name="Andreopoulos B."/>
            <person name="Lipzen A."/>
            <person name="Chen C."/>
            <person name="Yanf M."/>
            <person name="Daum C."/>
            <person name="Ng V."/>
            <person name="Clum A."/>
            <person name="Steindorff A."/>
            <person name="Ohm R."/>
            <person name="Martin F."/>
            <person name="Silar P."/>
            <person name="Natvig D."/>
            <person name="Lalanne C."/>
            <person name="Gautier V."/>
            <person name="Ament-Velasquez S.L."/>
            <person name="Kruys A."/>
            <person name="Hutchinson M.I."/>
            <person name="Powell A.J."/>
            <person name="Barry K."/>
            <person name="Miller A.N."/>
            <person name="Grigoriev I.V."/>
            <person name="Debuchy R."/>
            <person name="Gladieux P."/>
            <person name="Thoren M.H."/>
            <person name="Johannesson H."/>
        </authorList>
    </citation>
    <scope>NUCLEOTIDE SEQUENCE</scope>
    <source>
        <strain evidence="14">SMH4607-1</strain>
    </source>
</reference>
<evidence type="ECO:0000256" key="2">
    <source>
        <dbReference type="ARBA" id="ARBA00010473"/>
    </source>
</evidence>
<keyword evidence="4" id="KW-0812">Transmembrane</keyword>
<feature type="chain" id="PRO_5041272242" description="Nuclear fusion protein KAR5" evidence="13">
    <location>
        <begin position="24"/>
        <end position="485"/>
    </location>
</feature>
<dbReference type="AlphaFoldDB" id="A0AA40A2Q0"/>
<name>A0AA40A2Q0_9PEZI</name>
<dbReference type="Proteomes" id="UP001172102">
    <property type="component" value="Unassembled WGS sequence"/>
</dbReference>
<keyword evidence="9" id="KW-0325">Glycoprotein</keyword>
<gene>
    <name evidence="14" type="ORF">B0H67DRAFT_332900</name>
</gene>
<dbReference type="PANTHER" id="PTHR28012">
    <property type="entry name" value="NUCLEAR FUSION PROTEIN KAR5"/>
    <property type="match status" value="1"/>
</dbReference>
<sequence length="485" mass="54157">MAVNMIQAMLLALIALLLPCAEAFSWRADRRIAIVNAKPAELLQPTPTPSIYDVALNELQQLESEPLCHRVAARLLVSNCQLVDGKNEATVLMDSGRLISDFVDTYAASMAICDLERGSFQIPTECTKFREPALSQIAMKDELPHLHVTHKEIKLCLSALGTSDSAWGTWISYRHKTLRFCEAARIDKEKDQNILLFQRLTKLLSKLTTGVEAELQKKMDDIDQRAQQTFENLDRLSPQVDQLRHGLERVETYLARDLEKTLRRSSESAQDSLQQAEVLQQFLVALFSRFQESNTQLVSAHEQSLQQMAQRSNDDIGALAAIVASAVISTNALQQQIERSNQNAEVLVQRQDILEQNMGRLIATTEKLSTNHEHHRLMLSQAKNMTLEVLDTLEETASKAESLNRSLLVDAMKASWWPHILYPAGFLLLGSYGLPPSAGRNIGLLVAGEVTAFLVWAFNNLSDVSFLALETFMNTTVVNTTASSL</sequence>
<keyword evidence="15" id="KW-1185">Reference proteome</keyword>
<keyword evidence="12" id="KW-0175">Coiled coil</keyword>
<evidence type="ECO:0000256" key="9">
    <source>
        <dbReference type="ARBA" id="ARBA00023180"/>
    </source>
</evidence>
<dbReference type="Pfam" id="PF04163">
    <property type="entry name" value="Tht1"/>
    <property type="match status" value="1"/>
</dbReference>
<evidence type="ECO:0000256" key="4">
    <source>
        <dbReference type="ARBA" id="ARBA00022692"/>
    </source>
</evidence>
<comment type="subcellular location">
    <subcellularLocation>
        <location evidence="11">Endoplasmic reticulum membrane</location>
    </subcellularLocation>
    <subcellularLocation>
        <location evidence="11">Nucleus membrane</location>
    </subcellularLocation>
</comment>
<feature type="coiled-coil region" evidence="12">
    <location>
        <begin position="330"/>
        <end position="357"/>
    </location>
</feature>
<evidence type="ECO:0008006" key="16">
    <source>
        <dbReference type="Google" id="ProtNLM"/>
    </source>
</evidence>
<keyword evidence="8" id="KW-0472">Membrane</keyword>
<dbReference type="EMBL" id="JAUKUA010000006">
    <property type="protein sequence ID" value="KAK0708205.1"/>
    <property type="molecule type" value="Genomic_DNA"/>
</dbReference>
<organism evidence="14 15">
    <name type="scientific">Lasiosphaeris hirsuta</name>
    <dbReference type="NCBI Taxonomy" id="260670"/>
    <lineage>
        <taxon>Eukaryota</taxon>
        <taxon>Fungi</taxon>
        <taxon>Dikarya</taxon>
        <taxon>Ascomycota</taxon>
        <taxon>Pezizomycotina</taxon>
        <taxon>Sordariomycetes</taxon>
        <taxon>Sordariomycetidae</taxon>
        <taxon>Sordariales</taxon>
        <taxon>Lasiosphaeriaceae</taxon>
        <taxon>Lasiosphaeris</taxon>
    </lineage>
</organism>